<comment type="caution">
    <text evidence="1">The sequence shown here is derived from an EMBL/GenBank/DDBJ whole genome shotgun (WGS) entry which is preliminary data.</text>
</comment>
<dbReference type="Gene3D" id="3.40.50.12780">
    <property type="entry name" value="N-terminal domain of ligase-like"/>
    <property type="match status" value="1"/>
</dbReference>
<dbReference type="InterPro" id="IPR053158">
    <property type="entry name" value="CapK_Type1_Caps_Biosynth"/>
</dbReference>
<accession>A0A2T1N6L4</accession>
<protein>
    <submittedName>
        <fullName evidence="1">Polysaccharide biosynthesis protein</fullName>
    </submittedName>
</protein>
<evidence type="ECO:0000313" key="1">
    <source>
        <dbReference type="EMBL" id="PSG87184.1"/>
    </source>
</evidence>
<sequence length="455" mass="53277">MEKLFFKSPLFLQNLIISLFNTYLYSKRYGRKYKKYKKLFKSQDDLSFNELKNIQNEKFIKFINEAKFKSTFYKKFYKNIDLSTIKSISDIHKLPILKKEDLRKNINEVHTIKPKDGIISKTGGTTGKPLKVVFTIDDTNRRYAYLDNFRGQYGYKLGKKTAWFSGKNLLSKKDIKNNRFWKYDFINKVRYYSTFHINENYLKYYLNDLINFKPEFIVGFPSTLLEIANYGKRNGIVFPKNTIKAIFPTAETVSKEVRQILSIYYNTIVIDQYASSEGAPFIFQCKEGNYHLDIRTGVFEVLDHDNREVNQGRLVVTSFTTHGTPLIRYDIGDMIKKSDSPKCSCNNENPKIDKVIGRLNDYIFSKETGKINLGNVSNTLKGVEGIIKFQVVQKSIEEITILIVTDETFDKKNEKIFLKNWRDRVGQIMKIHVRRVDKILVEKSGKFRIVKNLIS</sequence>
<dbReference type="OrthoDB" id="580775at2"/>
<dbReference type="SUPFAM" id="SSF56801">
    <property type="entry name" value="Acetyl-CoA synthetase-like"/>
    <property type="match status" value="1"/>
</dbReference>
<reference evidence="1 2" key="1">
    <citation type="submission" date="2018-03" db="EMBL/GenBank/DDBJ databases">
        <title>Mesoflavibacter sp. HG37 and Mesoflavibacter sp. HG96 sp.nov., two marine bacteria isolated from seawater of Western Pacific Ocean.</title>
        <authorList>
            <person name="Cheng H."/>
            <person name="Wu Y.-H."/>
            <person name="Guo L.-L."/>
            <person name="Xu X.-W."/>
        </authorList>
    </citation>
    <scope>NUCLEOTIDE SEQUENCE [LARGE SCALE GENOMIC DNA]</scope>
    <source>
        <strain evidence="1 2">KCTC 42117</strain>
    </source>
</reference>
<evidence type="ECO:0000313" key="2">
    <source>
        <dbReference type="Proteomes" id="UP000238430"/>
    </source>
</evidence>
<dbReference type="RefSeq" id="WP_106680737.1">
    <property type="nucleotide sequence ID" value="NZ_JACHWV010000002.1"/>
</dbReference>
<dbReference type="PANTHER" id="PTHR36932">
    <property type="entry name" value="CAPSULAR POLYSACCHARIDE BIOSYNTHESIS PROTEIN"/>
    <property type="match status" value="1"/>
</dbReference>
<name>A0A2T1N6L4_9FLAO</name>
<dbReference type="Proteomes" id="UP000238430">
    <property type="component" value="Unassembled WGS sequence"/>
</dbReference>
<keyword evidence="2" id="KW-1185">Reference proteome</keyword>
<organism evidence="1 2">
    <name type="scientific">Mesoflavibacter zeaxanthinifaciens subsp. sabulilitoris</name>
    <dbReference type="NCBI Taxonomy" id="1520893"/>
    <lineage>
        <taxon>Bacteria</taxon>
        <taxon>Pseudomonadati</taxon>
        <taxon>Bacteroidota</taxon>
        <taxon>Flavobacteriia</taxon>
        <taxon>Flavobacteriales</taxon>
        <taxon>Flavobacteriaceae</taxon>
        <taxon>Mesoflavibacter</taxon>
    </lineage>
</organism>
<dbReference type="PANTHER" id="PTHR36932:SF1">
    <property type="entry name" value="CAPSULAR POLYSACCHARIDE BIOSYNTHESIS PROTEIN"/>
    <property type="match status" value="1"/>
</dbReference>
<dbReference type="EMBL" id="PXOT01000027">
    <property type="protein sequence ID" value="PSG87184.1"/>
    <property type="molecule type" value="Genomic_DNA"/>
</dbReference>
<proteinExistence type="predicted"/>
<dbReference type="InterPro" id="IPR042099">
    <property type="entry name" value="ANL_N_sf"/>
</dbReference>
<dbReference type="AlphaFoldDB" id="A0A2T1N6L4"/>
<gene>
    <name evidence="1" type="ORF">C7H61_13840</name>
</gene>